<sequence length="137" mass="16051">MEQASACFPLNRTKTRCPGDPCWEKRPRPTEECGSSKLHEGGHFCTAENDQCHNVWWWGEGWKMNKARKFINSAIAQYMEDTGEVFMDKEITQKTEELLEWGIEKLEKSMVNMEWLEDLQNTIDEFQARMANNLICL</sequence>
<accession>A0AA88U6F4</accession>
<organism evidence="1 2">
    <name type="scientific">Cirrhinus molitorella</name>
    <name type="common">mud carp</name>
    <dbReference type="NCBI Taxonomy" id="172907"/>
    <lineage>
        <taxon>Eukaryota</taxon>
        <taxon>Metazoa</taxon>
        <taxon>Chordata</taxon>
        <taxon>Craniata</taxon>
        <taxon>Vertebrata</taxon>
        <taxon>Euteleostomi</taxon>
        <taxon>Actinopterygii</taxon>
        <taxon>Neopterygii</taxon>
        <taxon>Teleostei</taxon>
        <taxon>Ostariophysi</taxon>
        <taxon>Cypriniformes</taxon>
        <taxon>Cyprinidae</taxon>
        <taxon>Labeoninae</taxon>
        <taxon>Labeonini</taxon>
        <taxon>Cirrhinus</taxon>
    </lineage>
</organism>
<dbReference type="EMBL" id="JAUYZG010000001">
    <property type="protein sequence ID" value="KAK2915701.1"/>
    <property type="molecule type" value="Genomic_DNA"/>
</dbReference>
<gene>
    <name evidence="1" type="ORF">Q8A67_000075</name>
</gene>
<keyword evidence="2" id="KW-1185">Reference proteome</keyword>
<evidence type="ECO:0000313" key="2">
    <source>
        <dbReference type="Proteomes" id="UP001187343"/>
    </source>
</evidence>
<reference evidence="1" key="1">
    <citation type="submission" date="2023-08" db="EMBL/GenBank/DDBJ databases">
        <title>Chromosome-level Genome Assembly of mud carp (Cirrhinus molitorella).</title>
        <authorList>
            <person name="Liu H."/>
        </authorList>
    </citation>
    <scope>NUCLEOTIDE SEQUENCE</scope>
    <source>
        <strain evidence="1">Prfri</strain>
        <tissue evidence="1">Muscle</tissue>
    </source>
</reference>
<name>A0AA88U6F4_9TELE</name>
<protein>
    <submittedName>
        <fullName evidence="1">Uncharacterized protein</fullName>
    </submittedName>
</protein>
<proteinExistence type="predicted"/>
<comment type="caution">
    <text evidence="1">The sequence shown here is derived from an EMBL/GenBank/DDBJ whole genome shotgun (WGS) entry which is preliminary data.</text>
</comment>
<evidence type="ECO:0000313" key="1">
    <source>
        <dbReference type="EMBL" id="KAK2915701.1"/>
    </source>
</evidence>
<dbReference type="Proteomes" id="UP001187343">
    <property type="component" value="Unassembled WGS sequence"/>
</dbReference>
<dbReference type="AlphaFoldDB" id="A0AA88U6F4"/>